<dbReference type="Proteomes" id="UP000674425">
    <property type="component" value="Unassembled WGS sequence"/>
</dbReference>
<dbReference type="Pfam" id="PF06348">
    <property type="entry name" value="DUF1059"/>
    <property type="match status" value="1"/>
</dbReference>
<keyword evidence="5" id="KW-1185">Reference proteome</keyword>
<dbReference type="Proteomes" id="UP000198844">
    <property type="component" value="Unassembled WGS sequence"/>
</dbReference>
<evidence type="ECO:0000313" key="4">
    <source>
        <dbReference type="Proteomes" id="UP000198844"/>
    </source>
</evidence>
<name>A0A1I6ZHH5_9BURK</name>
<evidence type="ECO:0000256" key="1">
    <source>
        <dbReference type="SAM" id="MobiDB-lite"/>
    </source>
</evidence>
<evidence type="ECO:0000313" key="5">
    <source>
        <dbReference type="Proteomes" id="UP000674425"/>
    </source>
</evidence>
<evidence type="ECO:0000313" key="3">
    <source>
        <dbReference type="EMBL" id="SFT62091.1"/>
    </source>
</evidence>
<dbReference type="InterPro" id="IPR009409">
    <property type="entry name" value="DUF1059"/>
</dbReference>
<accession>A0A1I6ZHH5</accession>
<evidence type="ECO:0008006" key="6">
    <source>
        <dbReference type="Google" id="ProtNLM"/>
    </source>
</evidence>
<protein>
    <recommendedName>
        <fullName evidence="6">DUF1059 domain-containing protein</fullName>
    </recommendedName>
</protein>
<sequence length="69" mass="8074">MKTMTCKELGGQCDQELSAESWDEMVKVMTKHVMEKHPDVAKEMEKMHKQDPQKWGKEMKPKWNAAPDL</sequence>
<reference evidence="3 4" key="1">
    <citation type="submission" date="2016-10" db="EMBL/GenBank/DDBJ databases">
        <authorList>
            <person name="de Groot N.N."/>
        </authorList>
    </citation>
    <scope>NUCLEOTIDE SEQUENCE [LARGE SCALE GENOMIC DNA]</scope>
    <source>
        <strain evidence="3 4">LMG 27731</strain>
    </source>
</reference>
<proteinExistence type="predicted"/>
<dbReference type="EMBL" id="FPBH01000002">
    <property type="protein sequence ID" value="SFT62091.1"/>
    <property type="molecule type" value="Genomic_DNA"/>
</dbReference>
<feature type="compositionally biased region" description="Basic and acidic residues" evidence="1">
    <location>
        <begin position="43"/>
        <end position="61"/>
    </location>
</feature>
<organism evidence="3 4">
    <name type="scientific">Paraburkholderia aspalathi</name>
    <dbReference type="NCBI Taxonomy" id="1324617"/>
    <lineage>
        <taxon>Bacteria</taxon>
        <taxon>Pseudomonadati</taxon>
        <taxon>Pseudomonadota</taxon>
        <taxon>Betaproteobacteria</taxon>
        <taxon>Burkholderiales</taxon>
        <taxon>Burkholderiaceae</taxon>
        <taxon>Paraburkholderia</taxon>
    </lineage>
</organism>
<evidence type="ECO:0000313" key="2">
    <source>
        <dbReference type="EMBL" id="CAE6797810.1"/>
    </source>
</evidence>
<reference evidence="2 5" key="2">
    <citation type="submission" date="2021-02" db="EMBL/GenBank/DDBJ databases">
        <authorList>
            <person name="Vanwijnsberghe S."/>
        </authorList>
    </citation>
    <scope>NUCLEOTIDE SEQUENCE [LARGE SCALE GENOMIC DNA]</scope>
    <source>
        <strain evidence="2 5">R-69658</strain>
    </source>
</reference>
<dbReference type="AlphaFoldDB" id="A0A1I6ZHH5"/>
<dbReference type="RefSeq" id="WP_093633095.1">
    <property type="nucleotide sequence ID" value="NZ_CAJNAU010000051.1"/>
</dbReference>
<feature type="region of interest" description="Disordered" evidence="1">
    <location>
        <begin position="43"/>
        <end position="69"/>
    </location>
</feature>
<gene>
    <name evidence="2" type="ORF">R69658_04820</name>
    <name evidence="3" type="ORF">SAMN05192563_1002361</name>
</gene>
<dbReference type="GeneID" id="77197192"/>
<dbReference type="EMBL" id="CAJNAU010000051">
    <property type="protein sequence ID" value="CAE6797810.1"/>
    <property type="molecule type" value="Genomic_DNA"/>
</dbReference>